<keyword evidence="2" id="KW-1185">Reference proteome</keyword>
<proteinExistence type="predicted"/>
<gene>
    <name evidence="1" type="ORF">BEN30_16895</name>
</gene>
<dbReference type="EMBL" id="MCGG01000074">
    <property type="protein sequence ID" value="OEJ64246.1"/>
    <property type="molecule type" value="Genomic_DNA"/>
</dbReference>
<protein>
    <submittedName>
        <fullName evidence="1">Uncharacterized protein</fullName>
    </submittedName>
</protein>
<accession>A0A1E5Q3F4</accession>
<dbReference type="AlphaFoldDB" id="A0A1E5Q3F4"/>
<dbReference type="RefSeq" id="WP_069959339.1">
    <property type="nucleotide sequence ID" value="NZ_MCGG01000074.1"/>
</dbReference>
<comment type="caution">
    <text evidence="1">The sequence shown here is derived from an EMBL/GenBank/DDBJ whole genome shotgun (WGS) entry which is preliminary data.</text>
</comment>
<reference evidence="2" key="1">
    <citation type="submission" date="2016-07" db="EMBL/GenBank/DDBJ databases">
        <authorList>
            <person name="Florea S."/>
            <person name="Webb J.S."/>
            <person name="Jaromczyk J."/>
            <person name="Schardl C.L."/>
        </authorList>
    </citation>
    <scope>NUCLEOTIDE SEQUENCE [LARGE SCALE GENOMIC DNA]</scope>
    <source>
        <strain evidence="2">MV-1</strain>
    </source>
</reference>
<evidence type="ECO:0000313" key="2">
    <source>
        <dbReference type="Proteomes" id="UP000095347"/>
    </source>
</evidence>
<name>A0A1E5Q3F4_9PROT</name>
<sequence length="124" mass="13437">MTNTRIAHAFPDLSEGQALLALLSETLELARDLEMTQREIKGANAELTQAIIASAGLADEIEAAEKTAHATIVEILARVSEGDLKAGRDNGLLLPEDYQEALKAMRILSLSRGHSTGREDEREV</sequence>
<evidence type="ECO:0000313" key="1">
    <source>
        <dbReference type="EMBL" id="OEJ64246.1"/>
    </source>
</evidence>
<dbReference type="Proteomes" id="UP000095347">
    <property type="component" value="Unassembled WGS sequence"/>
</dbReference>
<organism evidence="1 2">
    <name type="scientific">Magnetovibrio blakemorei</name>
    <dbReference type="NCBI Taxonomy" id="28181"/>
    <lineage>
        <taxon>Bacteria</taxon>
        <taxon>Pseudomonadati</taxon>
        <taxon>Pseudomonadota</taxon>
        <taxon>Alphaproteobacteria</taxon>
        <taxon>Rhodospirillales</taxon>
        <taxon>Magnetovibrionaceae</taxon>
        <taxon>Magnetovibrio</taxon>
    </lineage>
</organism>